<proteinExistence type="predicted"/>
<evidence type="ECO:0000313" key="11">
    <source>
        <dbReference type="Proteomes" id="UP000241890"/>
    </source>
</evidence>
<comment type="subcellular location">
    <subcellularLocation>
        <location evidence="1">Membrane</location>
        <topology evidence="1">Multi-pass membrane protein</topology>
    </subcellularLocation>
</comment>
<comment type="caution">
    <text evidence="10">The sequence shown here is derived from an EMBL/GenBank/DDBJ whole genome shotgun (WGS) entry which is preliminary data.</text>
</comment>
<dbReference type="InterPro" id="IPR013057">
    <property type="entry name" value="AA_transpt_TM"/>
</dbReference>
<feature type="transmembrane region" description="Helical" evidence="8">
    <location>
        <begin position="417"/>
        <end position="437"/>
    </location>
</feature>
<feature type="transmembrane region" description="Helical" evidence="8">
    <location>
        <begin position="154"/>
        <end position="177"/>
    </location>
</feature>
<dbReference type="AlphaFoldDB" id="A0A2R5G7A9"/>
<dbReference type="OrthoDB" id="655540at2759"/>
<keyword evidence="3 8" id="KW-0812">Transmembrane</keyword>
<evidence type="ECO:0000256" key="3">
    <source>
        <dbReference type="ARBA" id="ARBA00022692"/>
    </source>
</evidence>
<evidence type="ECO:0000256" key="4">
    <source>
        <dbReference type="ARBA" id="ARBA00022970"/>
    </source>
</evidence>
<dbReference type="GO" id="GO:0015179">
    <property type="term" value="F:L-amino acid transmembrane transporter activity"/>
    <property type="evidence" value="ECO:0007669"/>
    <property type="project" value="TreeGrafter"/>
</dbReference>
<dbReference type="EMBL" id="BEYU01000005">
    <property type="protein sequence ID" value="GBG24343.1"/>
    <property type="molecule type" value="Genomic_DNA"/>
</dbReference>
<feature type="transmembrane region" description="Helical" evidence="8">
    <location>
        <begin position="269"/>
        <end position="290"/>
    </location>
</feature>
<name>A0A2R5G7A9_9STRA</name>
<keyword evidence="5 8" id="KW-1133">Transmembrane helix</keyword>
<feature type="transmembrane region" description="Helical" evidence="8">
    <location>
        <begin position="214"/>
        <end position="236"/>
    </location>
</feature>
<dbReference type="GO" id="GO:0005774">
    <property type="term" value="C:vacuolar membrane"/>
    <property type="evidence" value="ECO:0007669"/>
    <property type="project" value="TreeGrafter"/>
</dbReference>
<evidence type="ECO:0000259" key="9">
    <source>
        <dbReference type="Pfam" id="PF01490"/>
    </source>
</evidence>
<dbReference type="Proteomes" id="UP000241890">
    <property type="component" value="Unassembled WGS sequence"/>
</dbReference>
<dbReference type="PANTHER" id="PTHR22950:SF692">
    <property type="entry name" value="TRANSMEMBRANE AMINO ACID TRANSPORTER FAMILY PROTEIN"/>
    <property type="match status" value="1"/>
</dbReference>
<feature type="transmembrane region" description="Helical" evidence="8">
    <location>
        <begin position="476"/>
        <end position="494"/>
    </location>
</feature>
<protein>
    <submittedName>
        <fullName evidence="10">Amino acid transporter AVT1B</fullName>
    </submittedName>
</protein>
<evidence type="ECO:0000313" key="10">
    <source>
        <dbReference type="EMBL" id="GBG24343.1"/>
    </source>
</evidence>
<reference evidence="10 11" key="1">
    <citation type="submission" date="2017-12" db="EMBL/GenBank/DDBJ databases">
        <title>Sequencing, de novo assembly and annotation of complete genome of a new Thraustochytrid species, strain FCC1311.</title>
        <authorList>
            <person name="Sedici K."/>
            <person name="Godart F."/>
            <person name="Aiese Cigliano R."/>
            <person name="Sanseverino W."/>
            <person name="Barakat M."/>
            <person name="Ortet P."/>
            <person name="Marechal E."/>
            <person name="Cagnac O."/>
            <person name="Amato A."/>
        </authorList>
    </citation>
    <scope>NUCLEOTIDE SEQUENCE [LARGE SCALE GENOMIC DNA]</scope>
</reference>
<feature type="compositionally biased region" description="Low complexity" evidence="7">
    <location>
        <begin position="24"/>
        <end position="39"/>
    </location>
</feature>
<evidence type="ECO:0000256" key="1">
    <source>
        <dbReference type="ARBA" id="ARBA00004141"/>
    </source>
</evidence>
<evidence type="ECO:0000256" key="2">
    <source>
        <dbReference type="ARBA" id="ARBA00022448"/>
    </source>
</evidence>
<organism evidence="10 11">
    <name type="scientific">Hondaea fermentalgiana</name>
    <dbReference type="NCBI Taxonomy" id="2315210"/>
    <lineage>
        <taxon>Eukaryota</taxon>
        <taxon>Sar</taxon>
        <taxon>Stramenopiles</taxon>
        <taxon>Bigyra</taxon>
        <taxon>Labyrinthulomycetes</taxon>
        <taxon>Thraustochytrida</taxon>
        <taxon>Thraustochytriidae</taxon>
        <taxon>Hondaea</taxon>
    </lineage>
</organism>
<gene>
    <name evidence="10" type="ORF">FCC1311_005612</name>
</gene>
<evidence type="ECO:0000256" key="8">
    <source>
        <dbReference type="SAM" id="Phobius"/>
    </source>
</evidence>
<feature type="transmembrane region" description="Helical" evidence="8">
    <location>
        <begin position="242"/>
        <end position="262"/>
    </location>
</feature>
<dbReference type="PANTHER" id="PTHR22950">
    <property type="entry name" value="AMINO ACID TRANSPORTER"/>
    <property type="match status" value="1"/>
</dbReference>
<keyword evidence="4" id="KW-0029">Amino-acid transport</keyword>
<keyword evidence="2" id="KW-0813">Transport</keyword>
<feature type="transmembrane region" description="Helical" evidence="8">
    <location>
        <begin position="128"/>
        <end position="148"/>
    </location>
</feature>
<evidence type="ECO:0000256" key="5">
    <source>
        <dbReference type="ARBA" id="ARBA00022989"/>
    </source>
</evidence>
<keyword evidence="11" id="KW-1185">Reference proteome</keyword>
<feature type="compositionally biased region" description="Gly residues" evidence="7">
    <location>
        <begin position="76"/>
        <end position="88"/>
    </location>
</feature>
<keyword evidence="6 8" id="KW-0472">Membrane</keyword>
<evidence type="ECO:0000256" key="6">
    <source>
        <dbReference type="ARBA" id="ARBA00023136"/>
    </source>
</evidence>
<dbReference type="InParanoid" id="A0A2R5G7A9"/>
<feature type="transmembrane region" description="Helical" evidence="8">
    <location>
        <begin position="443"/>
        <end position="464"/>
    </location>
</feature>
<feature type="region of interest" description="Disordered" evidence="7">
    <location>
        <begin position="58"/>
        <end position="109"/>
    </location>
</feature>
<feature type="transmembrane region" description="Helical" evidence="8">
    <location>
        <begin position="310"/>
        <end position="329"/>
    </location>
</feature>
<sequence>MRAHVQRGSRGEAGAETSGNNRVTAAATTPGHAGTATGASNPTMDMLFKAFPRNFLGGKAKAHDDAPSPGSAPGTPSGGGPNSAGGSGSINSSSNEIPDEGLWPKGNKAKSNRPRKFSYGDMLSTQQAFWHCMTLVLGLGTLTIPYVLKELGWFGLVLLALLAWLSAYTAKLLCICIDYVPEATAGRDVVKVLNTYPDIGEAAFGARGRTFVNYILYIDLVASSALFLVFIATNMAEMLPGLFTPSVWILVTGISLLPTVLLKLQKLTFLSAIGSYIMLALVVAVLYAAISTAPESLEKNEYHMARFQVQAAGNMIFAFAMHGTLLTIYRDMRSPNEAGALFDKVYATGYLLKFLVGATGYYLFAQNTSDQVTLNLPIPWLKTVITLAVTLKKWLTYALPLEPVAVELEQRSNGRSALIRVGLVVLTVIMAIFLPYFGLFQSLIGSLCAGFLVLIFPLAFYLKLYGKTNLSARSRFFHWALLILSVILVVLASYRSLEEAFMLWWDTDAVVIPSDSVLGTGASVVPQDVKDAAQQGIASLAQAADSAAAVGAATTFDENSA</sequence>
<feature type="region of interest" description="Disordered" evidence="7">
    <location>
        <begin position="1"/>
        <end position="42"/>
    </location>
</feature>
<feature type="domain" description="Amino acid transporter transmembrane" evidence="9">
    <location>
        <begin position="124"/>
        <end position="495"/>
    </location>
</feature>
<accession>A0A2R5G7A9</accession>
<evidence type="ECO:0000256" key="7">
    <source>
        <dbReference type="SAM" id="MobiDB-lite"/>
    </source>
</evidence>
<dbReference type="Pfam" id="PF01490">
    <property type="entry name" value="Aa_trans"/>
    <property type="match status" value="1"/>
</dbReference>